<dbReference type="WBParaSite" id="HDID_0001023101-mRNA-1">
    <property type="protein sequence ID" value="HDID_0001023101-mRNA-1"/>
    <property type="gene ID" value="HDID_0001023101"/>
</dbReference>
<dbReference type="Proteomes" id="UP000274504">
    <property type="component" value="Unassembled WGS sequence"/>
</dbReference>
<evidence type="ECO:0000313" key="3">
    <source>
        <dbReference type="Proteomes" id="UP000274504"/>
    </source>
</evidence>
<evidence type="ECO:0000313" key="4">
    <source>
        <dbReference type="WBParaSite" id="HDID_0001023101-mRNA-1"/>
    </source>
</evidence>
<dbReference type="AlphaFoldDB" id="A0A0R3SWZ3"/>
<feature type="region of interest" description="Disordered" evidence="1">
    <location>
        <begin position="247"/>
        <end position="276"/>
    </location>
</feature>
<gene>
    <name evidence="2" type="ORF">HDID_LOCUS10229</name>
</gene>
<proteinExistence type="predicted"/>
<evidence type="ECO:0000256" key="1">
    <source>
        <dbReference type="SAM" id="MobiDB-lite"/>
    </source>
</evidence>
<organism evidence="4">
    <name type="scientific">Hymenolepis diminuta</name>
    <name type="common">Rat tapeworm</name>
    <dbReference type="NCBI Taxonomy" id="6216"/>
    <lineage>
        <taxon>Eukaryota</taxon>
        <taxon>Metazoa</taxon>
        <taxon>Spiralia</taxon>
        <taxon>Lophotrochozoa</taxon>
        <taxon>Platyhelminthes</taxon>
        <taxon>Cestoda</taxon>
        <taxon>Eucestoda</taxon>
        <taxon>Cyclophyllidea</taxon>
        <taxon>Hymenolepididae</taxon>
        <taxon>Hymenolepis</taxon>
    </lineage>
</organism>
<name>A0A0R3SWZ3_HYMDI</name>
<sequence length="525" mass="60099">MSGRRTDRNSSFYDEQRKRRASIEAIMKTGPPDTVMGQSVQPVPVGPPMQKRFQTIKETNDRDFLTPNKAIIGHTDIARDKNLQKPLVIDREGPKARSYTPKYETLGAEPIFFPIEDPELEKRSYDPKYRLMEMLVSTENFKERLRDRAAEDESFATNDTQPWEVYSAWRVEPNHEYLNELRIELRQSEVPENRILPGRVFFNLKKPATINAIDIDINKTLAKTTPKGAVYVKQLNDRDVIPEKKLLPNRRPRLNVPDDPNMPPNTQYDPTRPPPSDFDLIETIPRRITLPAGTSEVMFDLYVPENQIPSFTYASLDGKTVVNNYSAEAAVRVGNNLERTGRVAINVPALGERNLGYSDHDENYDFLLYNKFFNDEEGFDYSVGYYKQDGGHDKPRKVHGNVIRIVKCPQIGLNDRSVVADLGSTKETSSKSNEVLRKFEDNVKTQAMAPKTEWDFSHYDVGNFIKSTTPSVAVDNFTCSYYVELLVDGKRYTGPIFKCDRLLDRPVARNDLGSQLIKNNFKDII</sequence>
<dbReference type="OrthoDB" id="6257296at2759"/>
<feature type="region of interest" description="Disordered" evidence="1">
    <location>
        <begin position="1"/>
        <end position="21"/>
    </location>
</feature>
<evidence type="ECO:0000313" key="2">
    <source>
        <dbReference type="EMBL" id="VDL62923.1"/>
    </source>
</evidence>
<accession>A0A0R3SWZ3</accession>
<reference evidence="4" key="1">
    <citation type="submission" date="2017-02" db="UniProtKB">
        <authorList>
            <consortium name="WormBaseParasite"/>
        </authorList>
    </citation>
    <scope>IDENTIFICATION</scope>
</reference>
<protein>
    <submittedName>
        <fullName evidence="4">Paf1</fullName>
    </submittedName>
</protein>
<reference evidence="2 3" key="2">
    <citation type="submission" date="2018-11" db="EMBL/GenBank/DDBJ databases">
        <authorList>
            <consortium name="Pathogen Informatics"/>
        </authorList>
    </citation>
    <scope>NUCLEOTIDE SEQUENCE [LARGE SCALE GENOMIC DNA]</scope>
</reference>
<dbReference type="EMBL" id="UYSG01011581">
    <property type="protein sequence ID" value="VDL62923.1"/>
    <property type="molecule type" value="Genomic_DNA"/>
</dbReference>